<accession>G5J3B0</accession>
<feature type="domain" description="RNB" evidence="2">
    <location>
        <begin position="25"/>
        <end position="315"/>
    </location>
</feature>
<reference evidence="3 4" key="1">
    <citation type="journal article" date="2011" name="Front. Microbiol.">
        <title>Two Strains of Crocosphaera watsonii with Highly Conserved Genomes are Distinguished by Strain-Specific Features.</title>
        <authorList>
            <person name="Bench S.R."/>
            <person name="Ilikchyan I.N."/>
            <person name="Tripp H.J."/>
            <person name="Zehr J.P."/>
        </authorList>
    </citation>
    <scope>NUCLEOTIDE SEQUENCE [LARGE SCALE GENOMIC DNA]</scope>
    <source>
        <strain evidence="3 4">WH 0003</strain>
    </source>
</reference>
<dbReference type="GeneID" id="88765717"/>
<name>G5J3B0_CROWT</name>
<protein>
    <submittedName>
        <fullName evidence="3">Exoribonuclease II</fullName>
    </submittedName>
</protein>
<dbReference type="PANTHER" id="PTHR23355">
    <property type="entry name" value="RIBONUCLEASE"/>
    <property type="match status" value="1"/>
</dbReference>
<dbReference type="Proteomes" id="UP000003477">
    <property type="component" value="Unassembled WGS sequence"/>
</dbReference>
<sequence>MTKALPIIPKEIEQLIDNNISVANREAVPGFTIDGETSKDLDDALWLQPNPSGAVISVHISDVSAIIQPGSSLEAHALSQVETRYLATKNIPMFPHELSEDKLSLLEDKLRLTVTIRITLDSHANIKETSLHLTHLTSLKRFSYTSADASLHDPSSPFFQMLRYCELWAQKLAWKRQDVGAIGLSSVGGVNLDEEGRILTTPLYHSQQIIQEFMILANTAVASLAEKHRLPILYRNHTANAIAPKSQELIETLTTLGLPELVRQKLQSWLNPATYSPALIGHFALALPAYTHFTSPIRRVADYVNHRILKAVFIEGKDSPYTLDELGAIAKQINNKRTEVKEQRDEHFREKRLNETVNILRDKGKIENLSDKEFSQIIKDSLRVSKLDKIVPEAISRIEQGNIKPVDLYYLIFGEYNDLDRLELLKNQILDYLFEEQVEATKIIQIAATTNQTTVEYIEKTTASGKFAFWSVLEGETTAIPGMASNKQAAKHQANYLLIEGVLDQSLVPPQFIDEDSLQDVSSKTQIVPVETTDESMAVLETEEIDMELVPSAAYQSPIGYLHETLQRVKMKRPDYYYHQVGNDWLCRCQIQWLDEPLIETEAIEASKKDAKTNASLKAIVHLEKFVVEELSD</sequence>
<dbReference type="CDD" id="cd00048">
    <property type="entry name" value="DSRM_SF"/>
    <property type="match status" value="1"/>
</dbReference>
<evidence type="ECO:0000313" key="4">
    <source>
        <dbReference type="Proteomes" id="UP000003477"/>
    </source>
</evidence>
<dbReference type="GO" id="GO:0005829">
    <property type="term" value="C:cytosol"/>
    <property type="evidence" value="ECO:0007669"/>
    <property type="project" value="TreeGrafter"/>
</dbReference>
<dbReference type="RefSeq" id="WP_007310312.1">
    <property type="nucleotide sequence ID" value="NZ_AESD01000308.1"/>
</dbReference>
<proteinExistence type="predicted"/>
<dbReference type="AlphaFoldDB" id="G5J3B0"/>
<feature type="coiled-coil region" evidence="1">
    <location>
        <begin position="323"/>
        <end position="350"/>
    </location>
</feature>
<dbReference type="GO" id="GO:0003723">
    <property type="term" value="F:RNA binding"/>
    <property type="evidence" value="ECO:0007669"/>
    <property type="project" value="InterPro"/>
</dbReference>
<dbReference type="PATRIC" id="fig|423471.3.peg.1861"/>
<keyword evidence="1" id="KW-0175">Coiled coil</keyword>
<dbReference type="Gene3D" id="3.30.160.20">
    <property type="match status" value="1"/>
</dbReference>
<dbReference type="SUPFAM" id="SSF50249">
    <property type="entry name" value="Nucleic acid-binding proteins"/>
    <property type="match status" value="1"/>
</dbReference>
<evidence type="ECO:0000256" key="1">
    <source>
        <dbReference type="SAM" id="Coils"/>
    </source>
</evidence>
<dbReference type="GO" id="GO:0006402">
    <property type="term" value="P:mRNA catabolic process"/>
    <property type="evidence" value="ECO:0007669"/>
    <property type="project" value="TreeGrafter"/>
</dbReference>
<dbReference type="GO" id="GO:0004540">
    <property type="term" value="F:RNA nuclease activity"/>
    <property type="evidence" value="ECO:0007669"/>
    <property type="project" value="InterPro"/>
</dbReference>
<dbReference type="PANTHER" id="PTHR23355:SF37">
    <property type="entry name" value="EXORIBONUCLEASE 2"/>
    <property type="match status" value="1"/>
</dbReference>
<comment type="caution">
    <text evidence="3">The sequence shown here is derived from an EMBL/GenBank/DDBJ whole genome shotgun (WGS) entry which is preliminary data.</text>
</comment>
<dbReference type="Pfam" id="PF00773">
    <property type="entry name" value="RNB"/>
    <property type="match status" value="1"/>
</dbReference>
<dbReference type="InterPro" id="IPR050180">
    <property type="entry name" value="RNR_Ribonuclease"/>
</dbReference>
<dbReference type="InterPro" id="IPR001900">
    <property type="entry name" value="RNase_II/R"/>
</dbReference>
<dbReference type="InterPro" id="IPR012340">
    <property type="entry name" value="NA-bd_OB-fold"/>
</dbReference>
<evidence type="ECO:0000313" key="3">
    <source>
        <dbReference type="EMBL" id="EHJ13329.1"/>
    </source>
</evidence>
<dbReference type="SUPFAM" id="SSF54768">
    <property type="entry name" value="dsRNA-binding domain-like"/>
    <property type="match status" value="1"/>
</dbReference>
<organism evidence="3 4">
    <name type="scientific">Crocosphaera watsonii WH 0003</name>
    <dbReference type="NCBI Taxonomy" id="423471"/>
    <lineage>
        <taxon>Bacteria</taxon>
        <taxon>Bacillati</taxon>
        <taxon>Cyanobacteriota</taxon>
        <taxon>Cyanophyceae</taxon>
        <taxon>Oscillatoriophycideae</taxon>
        <taxon>Chroococcales</taxon>
        <taxon>Aphanothecaceae</taxon>
        <taxon>Crocosphaera</taxon>
    </lineage>
</organism>
<evidence type="ECO:0000259" key="2">
    <source>
        <dbReference type="SMART" id="SM00955"/>
    </source>
</evidence>
<gene>
    <name evidence="3" type="ORF">CWATWH0003_1988</name>
</gene>
<dbReference type="SMART" id="SM00955">
    <property type="entry name" value="RNB"/>
    <property type="match status" value="1"/>
</dbReference>
<dbReference type="EMBL" id="AESD01000308">
    <property type="protein sequence ID" value="EHJ13329.1"/>
    <property type="molecule type" value="Genomic_DNA"/>
</dbReference>